<evidence type="ECO:0000313" key="11">
    <source>
        <dbReference type="Proteomes" id="UP000295188"/>
    </source>
</evidence>
<dbReference type="RefSeq" id="WP_132547414.1">
    <property type="nucleotide sequence ID" value="NZ_SMAA01000002.1"/>
</dbReference>
<feature type="transmembrane region" description="Helical" evidence="8">
    <location>
        <begin position="12"/>
        <end position="31"/>
    </location>
</feature>
<evidence type="ECO:0000256" key="3">
    <source>
        <dbReference type="ARBA" id="ARBA00022960"/>
    </source>
</evidence>
<keyword evidence="3 5" id="KW-0133">Cell shape</keyword>
<evidence type="ECO:0000256" key="8">
    <source>
        <dbReference type="SAM" id="Phobius"/>
    </source>
</evidence>
<dbReference type="AlphaFoldDB" id="A0A4R3KE70"/>
<keyword evidence="11" id="KW-1185">Reference proteome</keyword>
<dbReference type="NCBIfam" id="TIGR00219">
    <property type="entry name" value="mreC"/>
    <property type="match status" value="1"/>
</dbReference>
<feature type="domain" description="Rod shape-determining protein MreC beta-barrel core" evidence="9">
    <location>
        <begin position="126"/>
        <end position="275"/>
    </location>
</feature>
<dbReference type="OrthoDB" id="9792313at2"/>
<organism evidence="10 11">
    <name type="scientific">Pectinatus cerevisiiphilus</name>
    <dbReference type="NCBI Taxonomy" id="86956"/>
    <lineage>
        <taxon>Bacteria</taxon>
        <taxon>Bacillati</taxon>
        <taxon>Bacillota</taxon>
        <taxon>Negativicutes</taxon>
        <taxon>Selenomonadales</taxon>
        <taxon>Selenomonadaceae</taxon>
        <taxon>Pectinatus</taxon>
    </lineage>
</organism>
<dbReference type="PIRSF" id="PIRSF038471">
    <property type="entry name" value="MreC"/>
    <property type="match status" value="1"/>
</dbReference>
<dbReference type="InterPro" id="IPR042175">
    <property type="entry name" value="Cell/Rod_MreC_2"/>
</dbReference>
<name>A0A4R3KE70_9FIRM</name>
<feature type="coiled-coil region" evidence="6">
    <location>
        <begin position="72"/>
        <end position="99"/>
    </location>
</feature>
<dbReference type="InterPro" id="IPR055342">
    <property type="entry name" value="MreC_beta-barrel_core"/>
</dbReference>
<comment type="similarity">
    <text evidence="1 5">Belongs to the MreC family.</text>
</comment>
<dbReference type="Gene3D" id="2.40.10.340">
    <property type="entry name" value="Rod shape-determining protein MreC, domain 1"/>
    <property type="match status" value="1"/>
</dbReference>
<comment type="function">
    <text evidence="5">Involved in formation and maintenance of cell shape.</text>
</comment>
<dbReference type="EMBL" id="SMAA01000002">
    <property type="protein sequence ID" value="TCS81488.1"/>
    <property type="molecule type" value="Genomic_DNA"/>
</dbReference>
<dbReference type="InterPro" id="IPR042177">
    <property type="entry name" value="Cell/Rod_1"/>
</dbReference>
<comment type="caution">
    <text evidence="10">The sequence shown here is derived from an EMBL/GenBank/DDBJ whole genome shotgun (WGS) entry which is preliminary data.</text>
</comment>
<evidence type="ECO:0000313" key="10">
    <source>
        <dbReference type="EMBL" id="TCS81488.1"/>
    </source>
</evidence>
<dbReference type="Proteomes" id="UP000295188">
    <property type="component" value="Unassembled WGS sequence"/>
</dbReference>
<reference evidence="10 11" key="1">
    <citation type="submission" date="2019-03" db="EMBL/GenBank/DDBJ databases">
        <title>Genomic Encyclopedia of Type Strains, Phase IV (KMG-IV): sequencing the most valuable type-strain genomes for metagenomic binning, comparative biology and taxonomic classification.</title>
        <authorList>
            <person name="Goeker M."/>
        </authorList>
    </citation>
    <scope>NUCLEOTIDE SEQUENCE [LARGE SCALE GENOMIC DNA]</scope>
    <source>
        <strain evidence="10 11">DSM 20467</strain>
    </source>
</reference>
<evidence type="ECO:0000256" key="2">
    <source>
        <dbReference type="ARBA" id="ARBA00013855"/>
    </source>
</evidence>
<keyword evidence="6" id="KW-0175">Coiled coil</keyword>
<dbReference type="Gene3D" id="2.40.10.350">
    <property type="entry name" value="Rod shape-determining protein MreC, domain 2"/>
    <property type="match status" value="1"/>
</dbReference>
<keyword evidence="8" id="KW-1133">Transmembrane helix</keyword>
<dbReference type="Pfam" id="PF04085">
    <property type="entry name" value="MreC"/>
    <property type="match status" value="1"/>
</dbReference>
<evidence type="ECO:0000256" key="7">
    <source>
        <dbReference type="SAM" id="MobiDB-lite"/>
    </source>
</evidence>
<keyword evidence="8" id="KW-0812">Transmembrane</keyword>
<feature type="region of interest" description="Disordered" evidence="7">
    <location>
        <begin position="286"/>
        <end position="312"/>
    </location>
</feature>
<feature type="compositionally biased region" description="Low complexity" evidence="7">
    <location>
        <begin position="293"/>
        <end position="305"/>
    </location>
</feature>
<evidence type="ECO:0000256" key="5">
    <source>
        <dbReference type="PIRNR" id="PIRNR038471"/>
    </source>
</evidence>
<evidence type="ECO:0000259" key="9">
    <source>
        <dbReference type="Pfam" id="PF04085"/>
    </source>
</evidence>
<accession>A0A4R3KE70</accession>
<dbReference type="PANTHER" id="PTHR34138">
    <property type="entry name" value="CELL SHAPE-DETERMINING PROTEIN MREC"/>
    <property type="match status" value="1"/>
</dbReference>
<proteinExistence type="inferred from homology"/>
<protein>
    <recommendedName>
        <fullName evidence="2 5">Cell shape-determining protein MreC</fullName>
    </recommendedName>
    <alternativeName>
        <fullName evidence="4 5">Cell shape protein MreC</fullName>
    </alternativeName>
</protein>
<dbReference type="GO" id="GO:0005886">
    <property type="term" value="C:plasma membrane"/>
    <property type="evidence" value="ECO:0007669"/>
    <property type="project" value="TreeGrafter"/>
</dbReference>
<evidence type="ECO:0000256" key="6">
    <source>
        <dbReference type="SAM" id="Coils"/>
    </source>
</evidence>
<evidence type="ECO:0000256" key="4">
    <source>
        <dbReference type="ARBA" id="ARBA00032089"/>
    </source>
</evidence>
<sequence>MSMQTNDPAGKRIWILILVFLSVFCIIFFSAKNRVSIPLTNGIVTTLLAPFQSLSATISNKGGNLIDTINKIVFVYDENRQLKNEVSALREQNLQGNELAAENQRLKSLLDYKSATKNFDLVVAVVIARDPATWVNNVVINRGSNDGIEKDMPVVTPEGLVGSIIETYPSYSIVGLVTDPRISVGALVQRGDSRVAGIVKGDINKQEDIHMDNLPRAADVQQGDQIITSGLGGIYPKGISIGTVEDVQNESGGLLKYAVVEPAVDFQKLEDVAVVVSSRELPPEMLTQQMQQAADGGANSNANGTGEEGKTK</sequence>
<dbReference type="PANTHER" id="PTHR34138:SF1">
    <property type="entry name" value="CELL SHAPE-DETERMINING PROTEIN MREC"/>
    <property type="match status" value="1"/>
</dbReference>
<keyword evidence="8" id="KW-0472">Membrane</keyword>
<evidence type="ECO:0000256" key="1">
    <source>
        <dbReference type="ARBA" id="ARBA00009369"/>
    </source>
</evidence>
<gene>
    <name evidence="10" type="ORF">EDC37_102194</name>
</gene>
<dbReference type="GO" id="GO:0008360">
    <property type="term" value="P:regulation of cell shape"/>
    <property type="evidence" value="ECO:0007669"/>
    <property type="project" value="UniProtKB-KW"/>
</dbReference>
<dbReference type="InterPro" id="IPR007221">
    <property type="entry name" value="MreC"/>
</dbReference>